<dbReference type="Proteomes" id="UP001146793">
    <property type="component" value="Unassembled WGS sequence"/>
</dbReference>
<reference evidence="1" key="1">
    <citation type="submission" date="2022-08" db="EMBL/GenBank/DDBJ databases">
        <title>Novel sulphate-reducing endosymbionts in the free-living metamonad Anaeramoeba.</title>
        <authorList>
            <person name="Jerlstrom-Hultqvist J."/>
            <person name="Cepicka I."/>
            <person name="Gallot-Lavallee L."/>
            <person name="Salas-Leiva D."/>
            <person name="Curtis B.A."/>
            <person name="Zahonova K."/>
            <person name="Pipaliya S."/>
            <person name="Dacks J."/>
            <person name="Roger A.J."/>
        </authorList>
    </citation>
    <scope>NUCLEOTIDE SEQUENCE</scope>
    <source>
        <strain evidence="1">Busselton2</strain>
    </source>
</reference>
<gene>
    <name evidence="1" type="ORF">M0812_14797</name>
</gene>
<sequence length="344" mass="40336">MGYKYIPTFGELIYYLHGYSLEEFFDATAKLLSPDGLLVKNTLNKMGIENFTKLKPVSLEFVNYGIMQVIFRVTLELNNEKEISFIAAFSQMDKYVNEVKEEYENLLLLYSKYPNLVNKSFSYGSIQIEKFKTLCCSTSLDLGYCNCVYRRPVNRNTKEMKWGLCVPLPEYHFEIFEENLLDEQFHIPLPEFCRRLMIATLIAIYDHENEIGLAGTRFCGDDFVLLSGFSFSKLKKNDFQLNKNNLLDQDNNKVNNKKSKNEITSSILKSWRLIAARKLMHIPYQDYLKLIKKEFQEETFMYQPRIINREFIINHKSGQAFSENTIQEGIKLGMLIKEMGIWNK</sequence>
<organism evidence="1 2">
    <name type="scientific">Anaeramoeba flamelloides</name>
    <dbReference type="NCBI Taxonomy" id="1746091"/>
    <lineage>
        <taxon>Eukaryota</taxon>
        <taxon>Metamonada</taxon>
        <taxon>Anaeramoebidae</taxon>
        <taxon>Anaeramoeba</taxon>
    </lineage>
</organism>
<dbReference type="AlphaFoldDB" id="A0AAV7ZEY3"/>
<comment type="caution">
    <text evidence="1">The sequence shown here is derived from an EMBL/GenBank/DDBJ whole genome shotgun (WGS) entry which is preliminary data.</text>
</comment>
<evidence type="ECO:0000313" key="2">
    <source>
        <dbReference type="Proteomes" id="UP001146793"/>
    </source>
</evidence>
<name>A0AAV7ZEY3_9EUKA</name>
<protein>
    <submittedName>
        <fullName evidence="1">Uncharacterized protein</fullName>
    </submittedName>
</protein>
<dbReference type="EMBL" id="JANTQA010000032">
    <property type="protein sequence ID" value="KAJ3438783.1"/>
    <property type="molecule type" value="Genomic_DNA"/>
</dbReference>
<evidence type="ECO:0000313" key="1">
    <source>
        <dbReference type="EMBL" id="KAJ3438783.1"/>
    </source>
</evidence>
<proteinExistence type="predicted"/>
<accession>A0AAV7ZEY3</accession>